<sequence>MGVDLLVHVPFGEAAIPVRKANLFTFGTSIPVSTSQPVTIGETIAACNHHHHHHHHHQCRVKNRPNRTSCVSHEMSLTAMATKITLECAYMLADTRA</sequence>
<protein>
    <submittedName>
        <fullName evidence="1 2">Uncharacterized protein</fullName>
    </submittedName>
</protein>
<reference evidence="1 3" key="1">
    <citation type="journal article" date="2014" name="BMC Genomics">
        <title>Genome sequence of Anopheles sinensis provides insight into genetics basis of mosquito competence for malaria parasites.</title>
        <authorList>
            <person name="Zhou D."/>
            <person name="Zhang D."/>
            <person name="Ding G."/>
            <person name="Shi L."/>
            <person name="Hou Q."/>
            <person name="Ye Y."/>
            <person name="Xu Y."/>
            <person name="Zhou H."/>
            <person name="Xiong C."/>
            <person name="Li S."/>
            <person name="Yu J."/>
            <person name="Hong S."/>
            <person name="Yu X."/>
            <person name="Zou P."/>
            <person name="Chen C."/>
            <person name="Chang X."/>
            <person name="Wang W."/>
            <person name="Lv Y."/>
            <person name="Sun Y."/>
            <person name="Ma L."/>
            <person name="Shen B."/>
            <person name="Zhu C."/>
        </authorList>
    </citation>
    <scope>NUCLEOTIDE SEQUENCE [LARGE SCALE GENOMIC DNA]</scope>
</reference>
<dbReference type="EnsemblMetazoa" id="ASIC018966-RA">
    <property type="protein sequence ID" value="ASIC018966-PA"/>
    <property type="gene ID" value="ASIC018966"/>
</dbReference>
<dbReference type="Proteomes" id="UP000030765">
    <property type="component" value="Unassembled WGS sequence"/>
</dbReference>
<proteinExistence type="predicted"/>
<name>A0A084WL35_ANOSI</name>
<dbReference type="EMBL" id="ATLV01024176">
    <property type="status" value="NOT_ANNOTATED_CDS"/>
    <property type="molecule type" value="Genomic_DNA"/>
</dbReference>
<dbReference type="EMBL" id="KE525350">
    <property type="protein sequence ID" value="KFB50929.1"/>
    <property type="molecule type" value="Genomic_DNA"/>
</dbReference>
<reference evidence="2" key="2">
    <citation type="submission" date="2020-05" db="UniProtKB">
        <authorList>
            <consortium name="EnsemblMetazoa"/>
        </authorList>
    </citation>
    <scope>IDENTIFICATION</scope>
</reference>
<organism evidence="1">
    <name type="scientific">Anopheles sinensis</name>
    <name type="common">Mosquito</name>
    <dbReference type="NCBI Taxonomy" id="74873"/>
    <lineage>
        <taxon>Eukaryota</taxon>
        <taxon>Metazoa</taxon>
        <taxon>Ecdysozoa</taxon>
        <taxon>Arthropoda</taxon>
        <taxon>Hexapoda</taxon>
        <taxon>Insecta</taxon>
        <taxon>Pterygota</taxon>
        <taxon>Neoptera</taxon>
        <taxon>Endopterygota</taxon>
        <taxon>Diptera</taxon>
        <taxon>Nematocera</taxon>
        <taxon>Culicoidea</taxon>
        <taxon>Culicidae</taxon>
        <taxon>Anophelinae</taxon>
        <taxon>Anopheles</taxon>
    </lineage>
</organism>
<keyword evidence="3" id="KW-1185">Reference proteome</keyword>
<gene>
    <name evidence="1" type="ORF">ZHAS_00018966</name>
</gene>
<dbReference type="VEuPathDB" id="VectorBase:ASIC018966"/>
<evidence type="ECO:0000313" key="3">
    <source>
        <dbReference type="Proteomes" id="UP000030765"/>
    </source>
</evidence>
<evidence type="ECO:0000313" key="1">
    <source>
        <dbReference type="EMBL" id="KFB50929.1"/>
    </source>
</evidence>
<accession>A0A084WL35</accession>
<evidence type="ECO:0000313" key="2">
    <source>
        <dbReference type="EnsemblMetazoa" id="ASIC018966-PA"/>
    </source>
</evidence>
<dbReference type="AlphaFoldDB" id="A0A084WL35"/>